<reference evidence="1" key="1">
    <citation type="submission" date="2006-03" db="EMBL/GenBank/DDBJ databases">
        <authorList>
            <person name="Bowman J."/>
            <person name="Ferriera S."/>
            <person name="Johnson J."/>
            <person name="Kravitz S."/>
            <person name="Halpern A."/>
            <person name="Remington K."/>
            <person name="Beeson K."/>
            <person name="Tran B."/>
            <person name="Rogers Y.-H."/>
            <person name="Friedman R."/>
            <person name="Venter J.C."/>
        </authorList>
    </citation>
    <scope>NUCLEOTIDE SEQUENCE [LARGE SCALE GENOMIC DNA]</scope>
    <source>
        <strain evidence="1">ATCC 700755</strain>
    </source>
</reference>
<protein>
    <submittedName>
        <fullName evidence="1">Uncharacterized protein</fullName>
    </submittedName>
</protein>
<name>K4IDC4_PSYTT</name>
<keyword evidence="2" id="KW-1185">Reference proteome</keyword>
<dbReference type="RefSeq" id="WP_015022721.1">
    <property type="nucleotide sequence ID" value="NC_018721.1"/>
</dbReference>
<evidence type="ECO:0000313" key="2">
    <source>
        <dbReference type="Proteomes" id="UP000008514"/>
    </source>
</evidence>
<evidence type="ECO:0000313" key="1">
    <source>
        <dbReference type="EMBL" id="AFU67101.1"/>
    </source>
</evidence>
<dbReference type="OrthoDB" id="1438489at2"/>
<dbReference type="Proteomes" id="UP000008514">
    <property type="component" value="Chromosome"/>
</dbReference>
<accession>K4IDC4</accession>
<dbReference type="EMBL" id="CP003879">
    <property type="protein sequence ID" value="AFU67101.1"/>
    <property type="molecule type" value="Genomic_DNA"/>
</dbReference>
<dbReference type="HOGENOM" id="CLU_997047_0_0_10"/>
<organism evidence="1 2">
    <name type="scientific">Psychroflexus torquis (strain ATCC 700755 / CIP 106069 / ACAM 623)</name>
    <dbReference type="NCBI Taxonomy" id="313595"/>
    <lineage>
        <taxon>Bacteria</taxon>
        <taxon>Pseudomonadati</taxon>
        <taxon>Bacteroidota</taxon>
        <taxon>Flavobacteriia</taxon>
        <taxon>Flavobacteriales</taxon>
        <taxon>Flavobacteriaceae</taxon>
        <taxon>Psychroflexus</taxon>
    </lineage>
</organism>
<gene>
    <name evidence="1" type="ordered locus">P700755_000025</name>
</gene>
<proteinExistence type="predicted"/>
<sequence>MKLNFTYLCIILLVNISYTQNSCQTEEGLFQYTAQLDIEILSDDFNKNDLIDFITLKENISEEEIITLNDDIINVEKINPENSNSRRVSIEANQEMYSILVDYDDSFKFFSCFDYECLPIEGVYQYYVVLEISSLPDDFQKEEFINFIIANDQISDDDINYLEKNIIDADNAFTGTLSPLLARVVFLRSFEEFGEMMGGFLNSLDFFVCIEEGGLLNLDSFENKPTKMAVVYPNPITKDSKIQFSSTYNKLNISLFSATGSDLYQNEVSNLNELLTSNQ</sequence>
<dbReference type="KEGG" id="ptq:P700755_000025"/>
<reference evidence="1" key="2">
    <citation type="submission" date="2012-09" db="EMBL/GenBank/DDBJ databases">
        <title>The complete sequence of Psychroflexus torquis an extreme psychrophile from sea-ice that is stimulated by light.</title>
        <authorList>
            <person name="Feng S."/>
            <person name="Powell S.M."/>
            <person name="Bowman J.P."/>
        </authorList>
    </citation>
    <scope>NUCLEOTIDE SEQUENCE [LARGE SCALE GENOMIC DNA]</scope>
    <source>
        <strain evidence="1">ATCC 700755</strain>
    </source>
</reference>
<dbReference type="AlphaFoldDB" id="K4IDC4"/>